<dbReference type="PROSITE" id="PS00143">
    <property type="entry name" value="INSULINASE"/>
    <property type="match status" value="1"/>
</dbReference>
<organism evidence="13 14">
    <name type="scientific">Cardiocondyla obscurior</name>
    <dbReference type="NCBI Taxonomy" id="286306"/>
    <lineage>
        <taxon>Eukaryota</taxon>
        <taxon>Metazoa</taxon>
        <taxon>Ecdysozoa</taxon>
        <taxon>Arthropoda</taxon>
        <taxon>Hexapoda</taxon>
        <taxon>Insecta</taxon>
        <taxon>Pterygota</taxon>
        <taxon>Neoptera</taxon>
        <taxon>Endopterygota</taxon>
        <taxon>Hymenoptera</taxon>
        <taxon>Apocrita</taxon>
        <taxon>Aculeata</taxon>
        <taxon>Formicoidea</taxon>
        <taxon>Formicidae</taxon>
        <taxon>Myrmicinae</taxon>
        <taxon>Cardiocondyla</taxon>
    </lineage>
</organism>
<evidence type="ECO:0000256" key="3">
    <source>
        <dbReference type="ARBA" id="ARBA00022723"/>
    </source>
</evidence>
<dbReference type="AlphaFoldDB" id="A0AAW2G779"/>
<feature type="compositionally biased region" description="Acidic residues" evidence="8">
    <location>
        <begin position="133"/>
        <end position="176"/>
    </location>
</feature>
<evidence type="ECO:0000256" key="7">
    <source>
        <dbReference type="RuleBase" id="RU004447"/>
    </source>
</evidence>
<dbReference type="InterPro" id="IPR011249">
    <property type="entry name" value="Metalloenz_LuxS/M16"/>
</dbReference>
<evidence type="ECO:0000313" key="14">
    <source>
        <dbReference type="Proteomes" id="UP001430953"/>
    </source>
</evidence>
<dbReference type="InterPro" id="IPR007863">
    <property type="entry name" value="Peptidase_M16_C"/>
</dbReference>
<comment type="similarity">
    <text evidence="1 7">Belongs to the peptidase M16 family.</text>
</comment>
<dbReference type="Pfam" id="PF22456">
    <property type="entry name" value="PqqF-like_C_4"/>
    <property type="match status" value="1"/>
</dbReference>
<evidence type="ECO:0000256" key="8">
    <source>
        <dbReference type="SAM" id="MobiDB-lite"/>
    </source>
</evidence>
<dbReference type="GO" id="GO:0046872">
    <property type="term" value="F:metal ion binding"/>
    <property type="evidence" value="ECO:0007669"/>
    <property type="project" value="UniProtKB-KW"/>
</dbReference>
<dbReference type="Pfam" id="PF00675">
    <property type="entry name" value="Peptidase_M16"/>
    <property type="match status" value="1"/>
</dbReference>
<proteinExistence type="inferred from homology"/>
<evidence type="ECO:0000259" key="12">
    <source>
        <dbReference type="Pfam" id="PF22456"/>
    </source>
</evidence>
<dbReference type="InterPro" id="IPR032632">
    <property type="entry name" value="Peptidase_M16_M"/>
</dbReference>
<feature type="region of interest" description="Disordered" evidence="8">
    <location>
        <begin position="128"/>
        <end position="182"/>
    </location>
</feature>
<dbReference type="GO" id="GO:0005737">
    <property type="term" value="C:cytoplasm"/>
    <property type="evidence" value="ECO:0007669"/>
    <property type="project" value="UniProtKB-ARBA"/>
</dbReference>
<evidence type="ECO:0008006" key="15">
    <source>
        <dbReference type="Google" id="ProtNLM"/>
    </source>
</evidence>
<feature type="domain" description="Peptidase M16 C-terminal" evidence="10">
    <location>
        <begin position="339"/>
        <end position="523"/>
    </location>
</feature>
<evidence type="ECO:0000259" key="11">
    <source>
        <dbReference type="Pfam" id="PF16187"/>
    </source>
</evidence>
<dbReference type="InterPro" id="IPR011765">
    <property type="entry name" value="Pept_M16_N"/>
</dbReference>
<dbReference type="InterPro" id="IPR054734">
    <property type="entry name" value="PqqF-like_C_4"/>
</dbReference>
<sequence>MTRALYFFQRRLTIVSCVPRHVSSGGGVLLKKIPSSPREKKSKAIRNSQACSLFGSNFDDRPNFRADCSQCSHADTMPEMECKAENEEHCQVEYLETPVKSENDKKEYRVIKLPNGLTALLISDVHSNTCASEDGDDQESSENETEDEESDEEDEGEEGDDEDENDISDEYDEEDSSTVKRVKRDEKKAACGLCVGVGSFSDPPEVPGMAHFLEHMVFMGSEKYPQENDFDAFISKRGGFTNASTDCEHTTFYFDIQEKHLFSALDRFAQFFIKPLMKKDAITREREAVESEFQLALPCDENRKEQLFSSFARTGHPANKFIWGNLITLKENVEDDKLYEELHKFRERHYSAHRMKLAIQARLPLDTLEKYVTSCFADIPSNGLPPDNFIEFKDGISFDTPAFRKMYKVKPFKDVSQLEITWTMPSLLHLYKSKPHQYISWIIGHEGKGSLISYLRKKMWSLDMFSGNSESGFEHSSMYALLKLTVVLSYEGQQHLEEVLDAIFSFINLLKKEGPQKRIYDEIYKIEENNFRFADEEDPADYVEDLCESMHFYPPRDYITGNELYFEYNPDAIQKCLDYLVPENANIMIFNEDFDCLELNKVEPWFKTKYLDIDIPKEWVERWKTIEPLPDFHLPLLNTFLTSDFSIISLPKEVPKYPIKLHNDHISEIWYRPDSKFCLPECYINFHFISSLGFQSPKNAALLEMYCNVLKLLLIEELYPAIAAGFDYNISTTEKGITIKMNGFNEKLPLLLMSIAKYMVDYPSLVTKDLFEIVKVQQLKTYYNTFIKPGKLVKDVRLWILRLVHYTHVDIHTALHGINFEEFRDFVKTFTNQLYIQVLVQGNMTSEAAIESIRQCIGIINCGPLLSCMMPQMRVTQIPLGACYCKLKNINKIDANSVVTNYYQAGQTSIELSVLIDLMIMIMEEPLFNRLRTQEQLGYDVSCVLRDVNGVLGYSITVHTQADKYTTEHVDQRIEEFLKSFDKILWEFSEEDLDDVKEALRKLKQCADIDLEEEVNRNWNEITKWQYMFDRLEREVLAIKDIKIDKLREWCAKHRLNGSNFRKLSVHVVGTDPKENEINEANDTVEDRKKAQHFSLEYIIEDQQRKKTQDYYVTDVEDYKKDLYVYPVSEGINPLRALNK</sequence>
<keyword evidence="3" id="KW-0479">Metal-binding</keyword>
<keyword evidence="4" id="KW-0378">Hydrolase</keyword>
<name>A0AAW2G779_9HYME</name>
<dbReference type="GO" id="GO:0006508">
    <property type="term" value="P:proteolysis"/>
    <property type="evidence" value="ECO:0007669"/>
    <property type="project" value="UniProtKB-KW"/>
</dbReference>
<evidence type="ECO:0000256" key="6">
    <source>
        <dbReference type="ARBA" id="ARBA00023049"/>
    </source>
</evidence>
<dbReference type="FunFam" id="3.30.830.10:FF:000005">
    <property type="entry name" value="nardilysin isoform X1"/>
    <property type="match status" value="1"/>
</dbReference>
<evidence type="ECO:0000256" key="5">
    <source>
        <dbReference type="ARBA" id="ARBA00022833"/>
    </source>
</evidence>
<evidence type="ECO:0000313" key="13">
    <source>
        <dbReference type="EMBL" id="KAL0121906.1"/>
    </source>
</evidence>
<feature type="domain" description="Peptidase M16 middle/third" evidence="11">
    <location>
        <begin position="531"/>
        <end position="811"/>
    </location>
</feature>
<evidence type="ECO:0000256" key="1">
    <source>
        <dbReference type="ARBA" id="ARBA00007261"/>
    </source>
</evidence>
<keyword evidence="5" id="KW-0862">Zinc</keyword>
<dbReference type="PANTHER" id="PTHR43690:SF18">
    <property type="entry name" value="INSULIN-DEGRADING ENZYME-RELATED"/>
    <property type="match status" value="1"/>
</dbReference>
<keyword evidence="14" id="KW-1185">Reference proteome</keyword>
<gene>
    <name evidence="13" type="ORF">PUN28_007006</name>
</gene>
<feature type="domain" description="Coenzyme PQQ synthesis protein F-like C-terminal lobe" evidence="12">
    <location>
        <begin position="919"/>
        <end position="1019"/>
    </location>
</feature>
<accession>A0AAW2G779</accession>
<keyword evidence="6" id="KW-0482">Metalloprotease</keyword>
<evidence type="ECO:0000256" key="4">
    <source>
        <dbReference type="ARBA" id="ARBA00022801"/>
    </source>
</evidence>
<keyword evidence="2" id="KW-0645">Protease</keyword>
<dbReference type="Proteomes" id="UP001430953">
    <property type="component" value="Unassembled WGS sequence"/>
</dbReference>
<dbReference type="PANTHER" id="PTHR43690">
    <property type="entry name" value="NARDILYSIN"/>
    <property type="match status" value="1"/>
</dbReference>
<reference evidence="13 14" key="1">
    <citation type="submission" date="2023-03" db="EMBL/GenBank/DDBJ databases">
        <title>High recombination rates correlate with genetic variation in Cardiocondyla obscurior ants.</title>
        <authorList>
            <person name="Errbii M."/>
        </authorList>
    </citation>
    <scope>NUCLEOTIDE SEQUENCE [LARGE SCALE GENOMIC DNA]</scope>
    <source>
        <strain evidence="13">Alpha-2009</strain>
        <tissue evidence="13">Whole body</tissue>
    </source>
</reference>
<dbReference type="Pfam" id="PF16187">
    <property type="entry name" value="Peptidase_M16_M"/>
    <property type="match status" value="1"/>
</dbReference>
<protein>
    <recommendedName>
        <fullName evidence="15">Nardilysin</fullName>
    </recommendedName>
</protein>
<evidence type="ECO:0000259" key="10">
    <source>
        <dbReference type="Pfam" id="PF05193"/>
    </source>
</evidence>
<feature type="domain" description="Peptidase M16 N-terminal" evidence="9">
    <location>
        <begin position="185"/>
        <end position="309"/>
    </location>
</feature>
<evidence type="ECO:0000259" key="9">
    <source>
        <dbReference type="Pfam" id="PF00675"/>
    </source>
</evidence>
<evidence type="ECO:0000256" key="2">
    <source>
        <dbReference type="ARBA" id="ARBA00022670"/>
    </source>
</evidence>
<comment type="caution">
    <text evidence="13">The sequence shown here is derived from an EMBL/GenBank/DDBJ whole genome shotgun (WGS) entry which is preliminary data.</text>
</comment>
<dbReference type="GO" id="GO:0004222">
    <property type="term" value="F:metalloendopeptidase activity"/>
    <property type="evidence" value="ECO:0007669"/>
    <property type="project" value="InterPro"/>
</dbReference>
<dbReference type="Gene3D" id="3.30.830.10">
    <property type="entry name" value="Metalloenzyme, LuxS/M16 peptidase-like"/>
    <property type="match status" value="4"/>
</dbReference>
<dbReference type="InterPro" id="IPR050626">
    <property type="entry name" value="Peptidase_M16"/>
</dbReference>
<dbReference type="EMBL" id="JADYXP020000006">
    <property type="protein sequence ID" value="KAL0121906.1"/>
    <property type="molecule type" value="Genomic_DNA"/>
</dbReference>
<dbReference type="Pfam" id="PF05193">
    <property type="entry name" value="Peptidase_M16_C"/>
    <property type="match status" value="1"/>
</dbReference>
<dbReference type="InterPro" id="IPR001431">
    <property type="entry name" value="Pept_M16_Zn_BS"/>
</dbReference>
<dbReference type="SUPFAM" id="SSF63411">
    <property type="entry name" value="LuxS/MPP-like metallohydrolase"/>
    <property type="match status" value="4"/>
</dbReference>